<keyword evidence="2" id="KW-0812">Transmembrane</keyword>
<keyword evidence="2" id="KW-0472">Membrane</keyword>
<evidence type="ECO:0000256" key="1">
    <source>
        <dbReference type="ARBA" id="ARBA00005721"/>
    </source>
</evidence>
<dbReference type="OrthoDB" id="1716040at2"/>
<gene>
    <name evidence="3" type="ORF">DFR58_10923</name>
</gene>
<reference evidence="3 4" key="1">
    <citation type="submission" date="2018-07" db="EMBL/GenBank/DDBJ databases">
        <title>Genomic Encyclopedia of Type Strains, Phase IV (KMG-IV): sequencing the most valuable type-strain genomes for metagenomic binning, comparative biology and taxonomic classification.</title>
        <authorList>
            <person name="Goeker M."/>
        </authorList>
    </citation>
    <scope>NUCLEOTIDE SEQUENCE [LARGE SCALE GENOMIC DNA]</scope>
    <source>
        <strain evidence="3 4">DSM 27016</strain>
    </source>
</reference>
<protein>
    <submittedName>
        <fullName evidence="3">Putative alkaline shock family protein YloU</fullName>
    </submittedName>
</protein>
<dbReference type="NCBIfam" id="NF033218">
    <property type="entry name" value="anchor_AmaP"/>
    <property type="match status" value="1"/>
</dbReference>
<dbReference type="AlphaFoldDB" id="A0A369B881"/>
<evidence type="ECO:0000313" key="4">
    <source>
        <dbReference type="Proteomes" id="UP000253034"/>
    </source>
</evidence>
<dbReference type="Pfam" id="PF03780">
    <property type="entry name" value="Asp23"/>
    <property type="match status" value="1"/>
</dbReference>
<comment type="caution">
    <text evidence="3">The sequence shown here is derived from an EMBL/GenBank/DDBJ whole genome shotgun (WGS) entry which is preliminary data.</text>
</comment>
<dbReference type="InterPro" id="IPR005531">
    <property type="entry name" value="Asp23"/>
</dbReference>
<evidence type="ECO:0000313" key="3">
    <source>
        <dbReference type="EMBL" id="RCX16798.1"/>
    </source>
</evidence>
<feature type="transmembrane region" description="Helical" evidence="2">
    <location>
        <begin position="7"/>
        <end position="28"/>
    </location>
</feature>
<proteinExistence type="inferred from homology"/>
<dbReference type="EMBL" id="QPJT01000009">
    <property type="protein sequence ID" value="RCX16798.1"/>
    <property type="molecule type" value="Genomic_DNA"/>
</dbReference>
<keyword evidence="2" id="KW-1133">Transmembrane helix</keyword>
<dbReference type="Proteomes" id="UP000253034">
    <property type="component" value="Unassembled WGS sequence"/>
</dbReference>
<organism evidence="3 4">
    <name type="scientific">Anaerobacterium chartisolvens</name>
    <dbReference type="NCBI Taxonomy" id="1297424"/>
    <lineage>
        <taxon>Bacteria</taxon>
        <taxon>Bacillati</taxon>
        <taxon>Bacillota</taxon>
        <taxon>Clostridia</taxon>
        <taxon>Eubacteriales</taxon>
        <taxon>Oscillospiraceae</taxon>
        <taxon>Anaerobacterium</taxon>
    </lineage>
</organism>
<feature type="transmembrane region" description="Helical" evidence="2">
    <location>
        <begin position="48"/>
        <end position="70"/>
    </location>
</feature>
<sequence length="182" mass="19964">MNILFRVLLTIYGFCLAVASLIVAWVAVRPQVFNSIARYMGYNILRNNGPRVMMFLIAVIFLALSITFLLSGIKSSKDKKCVSRYTNIGEIKISLNSVESMALAASRRLNGVKETKAFVSKSNDGISIAIKAVVLGDINIPALSEDIQVKVKSAVEESTGIKVNDVKVLVENIYTGYKARVE</sequence>
<dbReference type="RefSeq" id="WP_114297536.1">
    <property type="nucleotide sequence ID" value="NZ_QPJT01000009.1"/>
</dbReference>
<name>A0A369B881_9FIRM</name>
<evidence type="ECO:0000256" key="2">
    <source>
        <dbReference type="SAM" id="Phobius"/>
    </source>
</evidence>
<keyword evidence="4" id="KW-1185">Reference proteome</keyword>
<comment type="similarity">
    <text evidence="1">Belongs to the asp23 family.</text>
</comment>
<accession>A0A369B881</accession>